<evidence type="ECO:0000313" key="1">
    <source>
        <dbReference type="EMBL" id="AOZ63856.1"/>
    </source>
</evidence>
<keyword evidence="2" id="KW-1185">Reference proteome</keyword>
<sequence length="84" mass="9463">MNISSVLDAVKNLVVEHRLNLSESVATITLHNGKVFTLLVAAAERYSIHLEGERQAMAFDSVDELKGWLRGVRTAHFWTLSERI</sequence>
<organism evidence="1 2">
    <name type="scientific">Rhodococcus phage Weasels2</name>
    <dbReference type="NCBI Taxonomy" id="1897437"/>
    <lineage>
        <taxon>Viruses</taxon>
        <taxon>Duplodnaviria</taxon>
        <taxon>Heunggongvirae</taxon>
        <taxon>Uroviricota</taxon>
        <taxon>Caudoviricetes</taxon>
        <taxon>Weaselvirus</taxon>
        <taxon>Weaselvirus weasel</taxon>
    </lineage>
</organism>
<name>A0A1I9SAQ0_9CAUD</name>
<dbReference type="EMBL" id="KX774321">
    <property type="protein sequence ID" value="AOZ63856.1"/>
    <property type="molecule type" value="Genomic_DNA"/>
</dbReference>
<accession>A0A1I9SAQ0</accession>
<evidence type="ECO:0000313" key="2">
    <source>
        <dbReference type="Proteomes" id="UP000224902"/>
    </source>
</evidence>
<gene>
    <name evidence="1" type="ORF">SEA_WEASELS2_278</name>
</gene>
<proteinExistence type="predicted"/>
<dbReference type="Proteomes" id="UP000224902">
    <property type="component" value="Segment"/>
</dbReference>
<protein>
    <submittedName>
        <fullName evidence="1">Uncharacterized protein</fullName>
    </submittedName>
</protein>
<reference evidence="2" key="1">
    <citation type="submission" date="2016-08" db="EMBL/GenBank/DDBJ databases">
        <authorList>
            <person name="Seilhamer J.J."/>
        </authorList>
    </citation>
    <scope>NUCLEOTIDE SEQUENCE [LARGE SCALE GENOMIC DNA]</scope>
</reference>